<reference evidence="1 2" key="1">
    <citation type="journal article" date="2019" name="Nat. Ecol. Evol.">
        <title>Megaphylogeny resolves global patterns of mushroom evolution.</title>
        <authorList>
            <person name="Varga T."/>
            <person name="Krizsan K."/>
            <person name="Foldi C."/>
            <person name="Dima B."/>
            <person name="Sanchez-Garcia M."/>
            <person name="Sanchez-Ramirez S."/>
            <person name="Szollosi G.J."/>
            <person name="Szarkandi J.G."/>
            <person name="Papp V."/>
            <person name="Albert L."/>
            <person name="Andreopoulos W."/>
            <person name="Angelini C."/>
            <person name="Antonin V."/>
            <person name="Barry K.W."/>
            <person name="Bougher N.L."/>
            <person name="Buchanan P."/>
            <person name="Buyck B."/>
            <person name="Bense V."/>
            <person name="Catcheside P."/>
            <person name="Chovatia M."/>
            <person name="Cooper J."/>
            <person name="Damon W."/>
            <person name="Desjardin D."/>
            <person name="Finy P."/>
            <person name="Geml J."/>
            <person name="Haridas S."/>
            <person name="Hughes K."/>
            <person name="Justo A."/>
            <person name="Karasinski D."/>
            <person name="Kautmanova I."/>
            <person name="Kiss B."/>
            <person name="Kocsube S."/>
            <person name="Kotiranta H."/>
            <person name="LaButti K.M."/>
            <person name="Lechner B.E."/>
            <person name="Liimatainen K."/>
            <person name="Lipzen A."/>
            <person name="Lukacs Z."/>
            <person name="Mihaltcheva S."/>
            <person name="Morgado L.N."/>
            <person name="Niskanen T."/>
            <person name="Noordeloos M.E."/>
            <person name="Ohm R.A."/>
            <person name="Ortiz-Santana B."/>
            <person name="Ovrebo C."/>
            <person name="Racz N."/>
            <person name="Riley R."/>
            <person name="Savchenko A."/>
            <person name="Shiryaev A."/>
            <person name="Soop K."/>
            <person name="Spirin V."/>
            <person name="Szebenyi C."/>
            <person name="Tomsovsky M."/>
            <person name="Tulloss R.E."/>
            <person name="Uehling J."/>
            <person name="Grigoriev I.V."/>
            <person name="Vagvolgyi C."/>
            <person name="Papp T."/>
            <person name="Martin F.M."/>
            <person name="Miettinen O."/>
            <person name="Hibbett D.S."/>
            <person name="Nagy L.G."/>
        </authorList>
    </citation>
    <scope>NUCLEOTIDE SEQUENCE [LARGE SCALE GENOMIC DNA]</scope>
    <source>
        <strain evidence="1 2">CBS 166.37</strain>
    </source>
</reference>
<dbReference type="Proteomes" id="UP000308652">
    <property type="component" value="Unassembled WGS sequence"/>
</dbReference>
<protein>
    <submittedName>
        <fullName evidence="1">Uncharacterized protein</fullName>
    </submittedName>
</protein>
<dbReference type="AlphaFoldDB" id="A0A5C3M1J3"/>
<dbReference type="EMBL" id="ML213601">
    <property type="protein sequence ID" value="TFK39002.1"/>
    <property type="molecule type" value="Genomic_DNA"/>
</dbReference>
<proteinExistence type="predicted"/>
<keyword evidence="2" id="KW-1185">Reference proteome</keyword>
<evidence type="ECO:0000313" key="2">
    <source>
        <dbReference type="Proteomes" id="UP000308652"/>
    </source>
</evidence>
<accession>A0A5C3M1J3</accession>
<sequence length="85" mass="9153">MLALHACYCASALSTPLASRQCVKGSLTLPVALPLWWHLHPSYHCSARSCDSASSGSCNAQCLVPFGLIVVCAFNVRCARLRFRG</sequence>
<evidence type="ECO:0000313" key="1">
    <source>
        <dbReference type="EMBL" id="TFK39002.1"/>
    </source>
</evidence>
<name>A0A5C3M1J3_9AGAR</name>
<organism evidence="1 2">
    <name type="scientific">Crucibulum laeve</name>
    <dbReference type="NCBI Taxonomy" id="68775"/>
    <lineage>
        <taxon>Eukaryota</taxon>
        <taxon>Fungi</taxon>
        <taxon>Dikarya</taxon>
        <taxon>Basidiomycota</taxon>
        <taxon>Agaricomycotina</taxon>
        <taxon>Agaricomycetes</taxon>
        <taxon>Agaricomycetidae</taxon>
        <taxon>Agaricales</taxon>
        <taxon>Agaricineae</taxon>
        <taxon>Nidulariaceae</taxon>
        <taxon>Crucibulum</taxon>
    </lineage>
</organism>
<gene>
    <name evidence="1" type="ORF">BDQ12DRAFT_87032</name>
</gene>